<dbReference type="Proteomes" id="UP000826212">
    <property type="component" value="Chromosome"/>
</dbReference>
<evidence type="ECO:0000313" key="1">
    <source>
        <dbReference type="EMBL" id="QZE13631.1"/>
    </source>
</evidence>
<reference evidence="1" key="1">
    <citation type="submission" date="2021-08" db="EMBL/GenBank/DDBJ databases">
        <title>Novel anaerobic bacterium isolated from sea squirt in East Sea, Republic of Korea.</title>
        <authorList>
            <person name="Nguyen T.H."/>
            <person name="Li Z."/>
            <person name="Lee Y.-J."/>
            <person name="Ko J."/>
            <person name="Kim S.-G."/>
        </authorList>
    </citation>
    <scope>NUCLEOTIDE SEQUENCE</scope>
    <source>
        <strain evidence="1">KCTC 25031</strain>
    </source>
</reference>
<protein>
    <submittedName>
        <fullName evidence="1">Peptidase domain-containing ABC transporter</fullName>
    </submittedName>
</protein>
<dbReference type="EMBL" id="CP081303">
    <property type="protein sequence ID" value="QZE13631.1"/>
    <property type="molecule type" value="Genomic_DNA"/>
</dbReference>
<sequence>MSKFPYYRQLDAMDCGPTCLRMISKYYGKNYSLQFLRRLAHISNEGVSLMGISDAAEKIGFRTKGYRLSWEQLQNEIQLPCIVHWNQNHFAVVYEIKKHRLSKFRKNRDKVNIHVADPAKGLLTYTKEEFLHYWLSTTKGATIEGVALLLETTPKFYSQEDESGEKLKFRYLLRYLQPYHKYILQLMLGMFTGSIISLIFPFLTQSIVDYGISNNDLAFIIMVLVAQIILTLGQTANGFIRSWLMLHVTTRVSISLISDFLIKLMKLPISFFDVKLIGDIMQRIDDHERIQSFLTGSLISIIFALISLIIYSVIMATYHPGILGTFFVGSALYVGWVLLFLKKRRKLDYKRFQQRSANQSNLVQLVSGMQEIKINGCEKQKRWEWERIQAKLFKINIQGMSLNQSQQIGATFINQIKNVLISFLSAKAVVTGNMTLGMMMAVQYIIGQLDAPIQQFIGFIQAAQDAKISLERLGEIHDKKEEEDVDNNKIRAIPASKEISIRRLTYQYDGPHSEKVLRKINLTIPASKVTALVGTSGSGKTTLIKLLLGFYEPTKGEILLNGTPLHKYSPREWRKKCGVVMQEGFIFSDSIINNIGVMDEYPNNEQIERAIQTANIKEFIDSLPLGYETKIGTDGHGLSTGQKQRILIARSVYKNPDYLFFDEATNALDANNEKIIMENLDQFFKGKTVVVAAHRLSTVKKADQIVVLDRGEVVEIGNHNQLVESKGVYYRLVKDQLELGH</sequence>
<organism evidence="1 2">
    <name type="scientific">Halosquirtibacter laminarini</name>
    <dbReference type="NCBI Taxonomy" id="3374600"/>
    <lineage>
        <taxon>Bacteria</taxon>
        <taxon>Pseudomonadati</taxon>
        <taxon>Bacteroidota</taxon>
        <taxon>Bacteroidia</taxon>
        <taxon>Marinilabiliales</taxon>
        <taxon>Prolixibacteraceae</taxon>
        <taxon>Halosquirtibacter</taxon>
    </lineage>
</organism>
<gene>
    <name evidence="1" type="ORF">K4L44_13805</name>
</gene>
<evidence type="ECO:0000313" key="2">
    <source>
        <dbReference type="Proteomes" id="UP000826212"/>
    </source>
</evidence>
<name>A0AC61NDK5_9BACT</name>
<accession>A0AC61NDK5</accession>
<proteinExistence type="predicted"/>
<keyword evidence="2" id="KW-1185">Reference proteome</keyword>